<keyword evidence="1" id="KW-1133">Transmembrane helix</keyword>
<dbReference type="GO" id="GO:0016020">
    <property type="term" value="C:membrane"/>
    <property type="evidence" value="ECO:0007669"/>
    <property type="project" value="TreeGrafter"/>
</dbReference>
<dbReference type="SUPFAM" id="SSF55856">
    <property type="entry name" value="Cytochrome b5-like heme/steroid binding domain"/>
    <property type="match status" value="1"/>
</dbReference>
<dbReference type="Pfam" id="PF00487">
    <property type="entry name" value="FA_desaturase"/>
    <property type="match status" value="1"/>
</dbReference>
<accession>A0A7S9XEF2</accession>
<dbReference type="PANTHER" id="PTHR19353:SF75">
    <property type="entry name" value="FATTY ACID DESATURASE, PUTATIVE-RELATED"/>
    <property type="match status" value="1"/>
</dbReference>
<dbReference type="CDD" id="cd03506">
    <property type="entry name" value="Delta6-FADS-like"/>
    <property type="match status" value="1"/>
</dbReference>
<name>A0A7S9XEF2_9VIRU</name>
<evidence type="ECO:0000259" key="2">
    <source>
        <dbReference type="Pfam" id="PF00487"/>
    </source>
</evidence>
<organism evidence="3">
    <name type="scientific">Virus NIOZ-UU159</name>
    <dbReference type="NCBI Taxonomy" id="2763270"/>
    <lineage>
        <taxon>Viruses</taxon>
    </lineage>
</organism>
<keyword evidence="1" id="KW-0812">Transmembrane</keyword>
<gene>
    <name evidence="3" type="ORF">NIOZUU159_00341</name>
</gene>
<evidence type="ECO:0000256" key="1">
    <source>
        <dbReference type="SAM" id="Phobius"/>
    </source>
</evidence>
<dbReference type="InterPro" id="IPR012171">
    <property type="entry name" value="Fatty_acid_desaturase"/>
</dbReference>
<dbReference type="EMBL" id="MW030608">
    <property type="protein sequence ID" value="QPI16844.1"/>
    <property type="molecule type" value="Genomic_DNA"/>
</dbReference>
<dbReference type="InterPro" id="IPR036400">
    <property type="entry name" value="Cyt_B5-like_heme/steroid_sf"/>
</dbReference>
<evidence type="ECO:0000313" key="3">
    <source>
        <dbReference type="EMBL" id="QPI16844.1"/>
    </source>
</evidence>
<keyword evidence="1" id="KW-0472">Membrane</keyword>
<dbReference type="GO" id="GO:0006629">
    <property type="term" value="P:lipid metabolic process"/>
    <property type="evidence" value="ECO:0007669"/>
    <property type="project" value="InterPro"/>
</dbReference>
<proteinExistence type="predicted"/>
<feature type="transmembrane region" description="Helical" evidence="1">
    <location>
        <begin position="300"/>
        <end position="321"/>
    </location>
</feature>
<reference evidence="3" key="1">
    <citation type="submission" date="2020-08" db="EMBL/GenBank/DDBJ databases">
        <title>Bridging the membrane lipid divide: bacteria of the FCB group superphylum have the potential to synthesize archaeal ether lipids.</title>
        <authorList>
            <person name="Villanueva L."/>
            <person name="von Meijenfeldt F.A.B."/>
            <person name="Westbye A.B."/>
            <person name="Yadav S."/>
            <person name="Hopmans E.C."/>
            <person name="Dutilh B.E."/>
            <person name="Sinninghe Damste J.S."/>
        </authorList>
    </citation>
    <scope>NUCLEOTIDE SEQUENCE</scope>
    <source>
        <strain evidence="3">NIOZ-UU159</strain>
    </source>
</reference>
<dbReference type="InterPro" id="IPR005804">
    <property type="entry name" value="FA_desaturase_dom"/>
</dbReference>
<dbReference type="PIRSF" id="PIRSF015921">
    <property type="entry name" value="FA_sphinglp_des"/>
    <property type="match status" value="1"/>
</dbReference>
<protein>
    <submittedName>
        <fullName evidence="3">Fatty acid desaturase</fullName>
    </submittedName>
</protein>
<dbReference type="GO" id="GO:0016717">
    <property type="term" value="F:oxidoreductase activity, acting on paired donors, with oxidation of a pair of donors resulting in the reduction of molecular oxygen to two molecules of water"/>
    <property type="evidence" value="ECO:0007669"/>
    <property type="project" value="TreeGrafter"/>
</dbReference>
<feature type="transmembrane region" description="Helical" evidence="1">
    <location>
        <begin position="228"/>
        <end position="249"/>
    </location>
</feature>
<sequence>MKYEIYNNESNLPDNVIAIDGIVYSLDGWKHPGGEQIKLFGGNDVSVQYRMIHPNHSNNIVNVAPIVGKLINYNKEYTFGSNFEKELKKEVNKIIPPNKIYATPGFKIRAIIYCINYFALMYYYVVYGGNFIVCTLLGIAEALIGLNVQHDANHGAITKIPFWNDILGHCADLIGGNKYLWLQQHWTHHAFTNDNKRDPDTKSIEPYFIFHNYNYDSPKRKYITKYQYLYMIPMFSLYWLSSIFSFEILTGLQYSVNKYSEINFNNRFIQSKKDISVILRLIYLYLKCFSQFKHYNATQAIIYILYTSIVVSLTLAIPFSLSHNFENVERFPSKKDWYKSQVETTSTYGGKYIGYLCGGLNYQIEHHLFPRMSSAWYPYIQDTVMKVCKKHNVKYTYYPTFLDNFKSTIKYVINISDIKKSNESNESNESKTST</sequence>
<feature type="domain" description="Fatty acid desaturase" evidence="2">
    <location>
        <begin position="131"/>
        <end position="398"/>
    </location>
</feature>
<dbReference type="PANTHER" id="PTHR19353">
    <property type="entry name" value="FATTY ACID DESATURASE 2"/>
    <property type="match status" value="1"/>
</dbReference>